<evidence type="ECO:0000313" key="3">
    <source>
        <dbReference type="EMBL" id="KAG5191089.1"/>
    </source>
</evidence>
<comment type="caution">
    <text evidence="3">The sequence shown here is derived from an EMBL/GenBank/DDBJ whole genome shotgun (WGS) entry which is preliminary data.</text>
</comment>
<proteinExistence type="predicted"/>
<organism evidence="3 4">
    <name type="scientific">Tribonema minus</name>
    <dbReference type="NCBI Taxonomy" id="303371"/>
    <lineage>
        <taxon>Eukaryota</taxon>
        <taxon>Sar</taxon>
        <taxon>Stramenopiles</taxon>
        <taxon>Ochrophyta</taxon>
        <taxon>PX clade</taxon>
        <taxon>Xanthophyceae</taxon>
        <taxon>Tribonematales</taxon>
        <taxon>Tribonemataceae</taxon>
        <taxon>Tribonema</taxon>
    </lineage>
</organism>
<sequence length="284" mass="31183">MSEAEISKLPPKAQREVRKKQQLMARQQQQPAHADAPTAEGCVLPRGQTLARSWIVLDLGTSPSRQSYDPWSRPDDWTLRVTGLKGGHKTLTLQQLRGLGVRQYSDVAWHCVTGWSAVGLQLEGVPMAAVLQALGPAEGWRGALQVSADGYTVNVHREDLESSDAFVCTGWGGGGALLPSEHGGIRIVIPSLFGWKSAKWLSELHFLPYHAKGFWEKLGCHTRGRALEGERWAAGAAPVWEALTWMSSLYYRFGGYTIWVAVMQRGGAALGRVAGFAGAFRRRH</sequence>
<protein>
    <submittedName>
        <fullName evidence="3">Oxidoreductase, molybdopterin-binding domain-containing protein</fullName>
    </submittedName>
</protein>
<name>A0A835ZI51_9STRA</name>
<keyword evidence="4" id="KW-1185">Reference proteome</keyword>
<dbReference type="EMBL" id="JAFCMP010000024">
    <property type="protein sequence ID" value="KAG5191089.1"/>
    <property type="molecule type" value="Genomic_DNA"/>
</dbReference>
<feature type="region of interest" description="Disordered" evidence="1">
    <location>
        <begin position="1"/>
        <end position="41"/>
    </location>
</feature>
<reference evidence="3" key="1">
    <citation type="submission" date="2021-02" db="EMBL/GenBank/DDBJ databases">
        <title>First Annotated Genome of the Yellow-green Alga Tribonema minus.</title>
        <authorList>
            <person name="Mahan K.M."/>
        </authorList>
    </citation>
    <scope>NUCLEOTIDE SEQUENCE</scope>
    <source>
        <strain evidence="3">UTEX B ZZ1240</strain>
    </source>
</reference>
<accession>A0A835ZI51</accession>
<dbReference type="InterPro" id="IPR000572">
    <property type="entry name" value="OxRdtase_Mopterin-bd_dom"/>
</dbReference>
<evidence type="ECO:0000313" key="4">
    <source>
        <dbReference type="Proteomes" id="UP000664859"/>
    </source>
</evidence>
<dbReference type="PANTHER" id="PTHR43032:SF4">
    <property type="entry name" value="OXIDOREDUCTASE MOLYBDOPTERIN-BINDING DOMAIN-CONTAINING PROTEIN"/>
    <property type="match status" value="1"/>
</dbReference>
<dbReference type="InterPro" id="IPR036374">
    <property type="entry name" value="OxRdtase_Mopterin-bd_sf"/>
</dbReference>
<dbReference type="SUPFAM" id="SSF56524">
    <property type="entry name" value="Oxidoreductase molybdopterin-binding domain"/>
    <property type="match status" value="1"/>
</dbReference>
<gene>
    <name evidence="3" type="ORF">JKP88DRAFT_160185</name>
</gene>
<evidence type="ECO:0000256" key="1">
    <source>
        <dbReference type="SAM" id="MobiDB-lite"/>
    </source>
</evidence>
<evidence type="ECO:0000259" key="2">
    <source>
        <dbReference type="Pfam" id="PF00174"/>
    </source>
</evidence>
<feature type="domain" description="Oxidoreductase molybdopterin-binding" evidence="2">
    <location>
        <begin position="73"/>
        <end position="215"/>
    </location>
</feature>
<dbReference type="AlphaFoldDB" id="A0A835ZI51"/>
<dbReference type="Gene3D" id="3.90.420.10">
    <property type="entry name" value="Oxidoreductase, molybdopterin-binding domain"/>
    <property type="match status" value="1"/>
</dbReference>
<dbReference type="Pfam" id="PF00174">
    <property type="entry name" value="Oxidored_molyb"/>
    <property type="match status" value="1"/>
</dbReference>
<dbReference type="PANTHER" id="PTHR43032">
    <property type="entry name" value="PROTEIN-METHIONINE-SULFOXIDE REDUCTASE"/>
    <property type="match status" value="1"/>
</dbReference>
<dbReference type="Proteomes" id="UP000664859">
    <property type="component" value="Unassembled WGS sequence"/>
</dbReference>
<dbReference type="OrthoDB" id="204944at2759"/>